<gene>
    <name evidence="1" type="ORF">KSZ_27020</name>
</gene>
<dbReference type="EMBL" id="BNJJ01000006">
    <property type="protein sequence ID" value="GHO84696.1"/>
    <property type="molecule type" value="Genomic_DNA"/>
</dbReference>
<protein>
    <recommendedName>
        <fullName evidence="3">Inorganic pyrophosphatase</fullName>
    </recommendedName>
</protein>
<dbReference type="RefSeq" id="WP_201362320.1">
    <property type="nucleotide sequence ID" value="NZ_BNJJ01000006.1"/>
</dbReference>
<proteinExistence type="predicted"/>
<evidence type="ECO:0008006" key="3">
    <source>
        <dbReference type="Google" id="ProtNLM"/>
    </source>
</evidence>
<dbReference type="InterPro" id="IPR036649">
    <property type="entry name" value="Pyrophosphatase_sf"/>
</dbReference>
<dbReference type="Gene3D" id="3.90.80.10">
    <property type="entry name" value="Inorganic pyrophosphatase"/>
    <property type="match status" value="1"/>
</dbReference>
<reference evidence="1 2" key="1">
    <citation type="journal article" date="2021" name="Int. J. Syst. Evol. Microbiol.">
        <title>Reticulibacter mediterranei gen. nov., sp. nov., within the new family Reticulibacteraceae fam. nov., and Ktedonospora formicarum gen. nov., sp. nov., Ktedonobacter robiniae sp. nov., Dictyobacter formicarum sp. nov. and Dictyobacter arantiisoli sp. nov., belonging to the class Ktedonobacteria.</title>
        <authorList>
            <person name="Yabe S."/>
            <person name="Zheng Y."/>
            <person name="Wang C.M."/>
            <person name="Sakai Y."/>
            <person name="Abe K."/>
            <person name="Yokota A."/>
            <person name="Donadio S."/>
            <person name="Cavaletti L."/>
            <person name="Monciardini P."/>
        </authorList>
    </citation>
    <scope>NUCLEOTIDE SEQUENCE [LARGE SCALE GENOMIC DNA]</scope>
    <source>
        <strain evidence="1 2">SOSP1-9</strain>
    </source>
</reference>
<accession>A0ABQ3VG46</accession>
<dbReference type="SUPFAM" id="SSF50324">
    <property type="entry name" value="Inorganic pyrophosphatase"/>
    <property type="match status" value="1"/>
</dbReference>
<name>A0ABQ3VG46_9CHLR</name>
<sequence length="115" mass="12915">MYNEAFWHLLTTLVETSTIKIDRPKGSAHPRYPDFIYPLDYGYLSGTISGDGNGIDVWLGSLPERHISAILITVDLTKRDSEIKLLIGCTPQEQQAILAIHNRWPATQSALLVEH</sequence>
<keyword evidence="2" id="KW-1185">Reference proteome</keyword>
<dbReference type="Proteomes" id="UP000635565">
    <property type="component" value="Unassembled WGS sequence"/>
</dbReference>
<comment type="caution">
    <text evidence="1">The sequence shown here is derived from an EMBL/GenBank/DDBJ whole genome shotgun (WGS) entry which is preliminary data.</text>
</comment>
<evidence type="ECO:0000313" key="2">
    <source>
        <dbReference type="Proteomes" id="UP000635565"/>
    </source>
</evidence>
<organism evidence="1 2">
    <name type="scientific">Dictyobacter formicarum</name>
    <dbReference type="NCBI Taxonomy" id="2778368"/>
    <lineage>
        <taxon>Bacteria</taxon>
        <taxon>Bacillati</taxon>
        <taxon>Chloroflexota</taxon>
        <taxon>Ktedonobacteria</taxon>
        <taxon>Ktedonobacterales</taxon>
        <taxon>Dictyobacteraceae</taxon>
        <taxon>Dictyobacter</taxon>
    </lineage>
</organism>
<evidence type="ECO:0000313" key="1">
    <source>
        <dbReference type="EMBL" id="GHO84696.1"/>
    </source>
</evidence>